<comment type="caution">
    <text evidence="2">The sequence shown here is derived from an EMBL/GenBank/DDBJ whole genome shotgun (WGS) entry which is preliminary data.</text>
</comment>
<dbReference type="PROSITE" id="PS50113">
    <property type="entry name" value="PAC"/>
    <property type="match status" value="1"/>
</dbReference>
<dbReference type="InterPro" id="IPR003661">
    <property type="entry name" value="HisK_dim/P_dom"/>
</dbReference>
<keyword evidence="3" id="KW-1185">Reference proteome</keyword>
<dbReference type="CDD" id="cd00082">
    <property type="entry name" value="HisKA"/>
    <property type="match status" value="1"/>
</dbReference>
<dbReference type="Gene3D" id="1.10.287.130">
    <property type="match status" value="1"/>
</dbReference>
<dbReference type="SUPFAM" id="SSF47384">
    <property type="entry name" value="Homodimeric domain of signal transducing histidine kinase"/>
    <property type="match status" value="1"/>
</dbReference>
<proteinExistence type="predicted"/>
<reference evidence="2" key="1">
    <citation type="submission" date="2022-03" db="EMBL/GenBank/DDBJ databases">
        <title>Draft genome sequence of Aduncisulcus paluster, a free-living microaerophilic Fornicata.</title>
        <authorList>
            <person name="Yuyama I."/>
            <person name="Kume K."/>
            <person name="Tamura T."/>
            <person name="Inagaki Y."/>
            <person name="Hashimoto T."/>
        </authorList>
    </citation>
    <scope>NUCLEOTIDE SEQUENCE</scope>
    <source>
        <strain evidence="2">NY0171</strain>
    </source>
</reference>
<evidence type="ECO:0000259" key="1">
    <source>
        <dbReference type="PROSITE" id="PS50113"/>
    </source>
</evidence>
<evidence type="ECO:0000313" key="3">
    <source>
        <dbReference type="Proteomes" id="UP001057375"/>
    </source>
</evidence>
<sequence length="84" mass="9275">GSVVDITERKLNEQRIIQSEKMMSVGGLAAGMAHEINNPLAAIVGAVQNLQKRLVRESKKNMMVAEECGIPFQQLQNIWNEGIV</sequence>
<feature type="domain" description="PAC" evidence="1">
    <location>
        <begin position="1"/>
        <end position="18"/>
    </location>
</feature>
<dbReference type="EMBL" id="BQXS01001140">
    <property type="protein sequence ID" value="GKT30157.1"/>
    <property type="molecule type" value="Genomic_DNA"/>
</dbReference>
<dbReference type="Pfam" id="PF00512">
    <property type="entry name" value="HisKA"/>
    <property type="match status" value="1"/>
</dbReference>
<name>A0ABQ5KC82_9EUKA</name>
<gene>
    <name evidence="2" type="ORF">ADUPG1_001403</name>
</gene>
<dbReference type="Proteomes" id="UP001057375">
    <property type="component" value="Unassembled WGS sequence"/>
</dbReference>
<protein>
    <recommendedName>
        <fullName evidence="1">PAC domain-containing protein</fullName>
    </recommendedName>
</protein>
<feature type="non-terminal residue" evidence="2">
    <location>
        <position position="1"/>
    </location>
</feature>
<evidence type="ECO:0000313" key="2">
    <source>
        <dbReference type="EMBL" id="GKT30157.1"/>
    </source>
</evidence>
<organism evidence="2 3">
    <name type="scientific">Aduncisulcus paluster</name>
    <dbReference type="NCBI Taxonomy" id="2918883"/>
    <lineage>
        <taxon>Eukaryota</taxon>
        <taxon>Metamonada</taxon>
        <taxon>Carpediemonas-like organisms</taxon>
        <taxon>Aduncisulcus</taxon>
    </lineage>
</organism>
<dbReference type="InterPro" id="IPR036097">
    <property type="entry name" value="HisK_dim/P_sf"/>
</dbReference>
<accession>A0ABQ5KC82</accession>
<dbReference type="InterPro" id="IPR000700">
    <property type="entry name" value="PAS-assoc_C"/>
</dbReference>